<dbReference type="InterPro" id="IPR006439">
    <property type="entry name" value="HAD-SF_hydro_IA"/>
</dbReference>
<dbReference type="PANTHER" id="PTHR43434">
    <property type="entry name" value="PHOSPHOGLYCOLATE PHOSPHATASE"/>
    <property type="match status" value="1"/>
</dbReference>
<dbReference type="SFLD" id="SFLDS00003">
    <property type="entry name" value="Haloacid_Dehalogenase"/>
    <property type="match status" value="1"/>
</dbReference>
<protein>
    <submittedName>
        <fullName evidence="1">Haloacid dehalogenase</fullName>
    </submittedName>
</protein>
<dbReference type="InterPro" id="IPR036412">
    <property type="entry name" value="HAD-like_sf"/>
</dbReference>
<dbReference type="InterPro" id="IPR041492">
    <property type="entry name" value="HAD_2"/>
</dbReference>
<dbReference type="Pfam" id="PF13419">
    <property type="entry name" value="HAD_2"/>
    <property type="match status" value="1"/>
</dbReference>
<dbReference type="SUPFAM" id="SSF56784">
    <property type="entry name" value="HAD-like"/>
    <property type="match status" value="1"/>
</dbReference>
<dbReference type="NCBIfam" id="TIGR01509">
    <property type="entry name" value="HAD-SF-IA-v3"/>
    <property type="match status" value="1"/>
</dbReference>
<dbReference type="InterPro" id="IPR050155">
    <property type="entry name" value="HAD-like_hydrolase_sf"/>
</dbReference>
<proteinExistence type="predicted"/>
<reference evidence="2" key="1">
    <citation type="journal article" date="2022" name="Int. J. Syst. Evol. Microbiol.">
        <title>Anaeromyxobacter oryzae sp. nov., Anaeromyxobacter diazotrophicus sp. nov. and Anaeromyxobacter paludicola sp. nov., isolated from paddy soils.</title>
        <authorList>
            <person name="Itoh H."/>
            <person name="Xu Z."/>
            <person name="Mise K."/>
            <person name="Masuda Y."/>
            <person name="Ushijima N."/>
            <person name="Hayakawa C."/>
            <person name="Shiratori Y."/>
            <person name="Senoo K."/>
        </authorList>
    </citation>
    <scope>NUCLEOTIDE SEQUENCE [LARGE SCALE GENOMIC DNA]</scope>
    <source>
        <strain evidence="2">Red630</strain>
    </source>
</reference>
<dbReference type="Gene3D" id="3.40.50.1000">
    <property type="entry name" value="HAD superfamily/HAD-like"/>
    <property type="match status" value="1"/>
</dbReference>
<dbReference type="InterPro" id="IPR023214">
    <property type="entry name" value="HAD_sf"/>
</dbReference>
<dbReference type="EMBL" id="AP025592">
    <property type="protein sequence ID" value="BDG08745.1"/>
    <property type="molecule type" value="Genomic_DNA"/>
</dbReference>
<sequence length="218" mass="23297">MPARPIAVLFDLDGTLVDTIGFILASVRHTFEGYGGRAPTDAEWIAGIGTPLRAQLASFAERPDHVEPLLERYRAHQRLHFERMTRPFEGAVEVVRELAARGHPVGVVTAKLHEPAERAVRLIGLEGCVEVIVSADSCPRCKPHPDPVLLALRQVGREPAEALFVGDSPHDIAAGNAAGAVSAAALWGACTREVLEAAGPGHLLADVREVPALVERLG</sequence>
<dbReference type="Gene3D" id="1.10.150.240">
    <property type="entry name" value="Putative phosphatase, domain 2"/>
    <property type="match status" value="1"/>
</dbReference>
<dbReference type="NCBIfam" id="TIGR01549">
    <property type="entry name" value="HAD-SF-IA-v1"/>
    <property type="match status" value="1"/>
</dbReference>
<dbReference type="InterPro" id="IPR023198">
    <property type="entry name" value="PGP-like_dom2"/>
</dbReference>
<dbReference type="RefSeq" id="WP_248345947.1">
    <property type="nucleotide sequence ID" value="NZ_AP025592.1"/>
</dbReference>
<evidence type="ECO:0000313" key="2">
    <source>
        <dbReference type="Proteomes" id="UP001162734"/>
    </source>
</evidence>
<name>A0ABM7XA98_9BACT</name>
<dbReference type="SFLD" id="SFLDG01129">
    <property type="entry name" value="C1.5:_HAD__Beta-PGM__Phosphata"/>
    <property type="match status" value="1"/>
</dbReference>
<accession>A0ABM7XA98</accession>
<dbReference type="PANTHER" id="PTHR43434:SF26">
    <property type="entry name" value="PYROPHOSPHATASE PPAX"/>
    <property type="match status" value="1"/>
</dbReference>
<keyword evidence="2" id="KW-1185">Reference proteome</keyword>
<dbReference type="Proteomes" id="UP001162734">
    <property type="component" value="Chromosome"/>
</dbReference>
<gene>
    <name evidence="1" type="ORF">AMPC_18580</name>
</gene>
<dbReference type="SFLD" id="SFLDG01135">
    <property type="entry name" value="C1.5.6:_HAD__Beta-PGM__Phospha"/>
    <property type="match status" value="1"/>
</dbReference>
<organism evidence="1 2">
    <name type="scientific">Anaeromyxobacter paludicola</name>
    <dbReference type="NCBI Taxonomy" id="2918171"/>
    <lineage>
        <taxon>Bacteria</taxon>
        <taxon>Pseudomonadati</taxon>
        <taxon>Myxococcota</taxon>
        <taxon>Myxococcia</taxon>
        <taxon>Myxococcales</taxon>
        <taxon>Cystobacterineae</taxon>
        <taxon>Anaeromyxobacteraceae</taxon>
        <taxon>Anaeromyxobacter</taxon>
    </lineage>
</organism>
<evidence type="ECO:0000313" key="1">
    <source>
        <dbReference type="EMBL" id="BDG08745.1"/>
    </source>
</evidence>